<gene>
    <name evidence="2" type="ORF">PARHAE_02036</name>
</gene>
<dbReference type="Proteomes" id="UP000270743">
    <property type="component" value="Unassembled WGS sequence"/>
</dbReference>
<dbReference type="EMBL" id="UZWE01000030">
    <property type="protein sequence ID" value="VDS08851.1"/>
    <property type="molecule type" value="Genomic_DNA"/>
</dbReference>
<dbReference type="RefSeq" id="WP_126154508.1">
    <property type="nucleotide sequence ID" value="NZ_UZWE01000030.1"/>
</dbReference>
<evidence type="ECO:0000313" key="2">
    <source>
        <dbReference type="EMBL" id="VDS08851.1"/>
    </source>
</evidence>
<evidence type="ECO:0000313" key="3">
    <source>
        <dbReference type="Proteomes" id="UP000270743"/>
    </source>
</evidence>
<protein>
    <recommendedName>
        <fullName evidence="4">VPLPA-CTERM protein sorting domain-containing protein</fullName>
    </recommendedName>
</protein>
<sequence length="203" mass="22160">MIRWSRDGDDSRFLEVALGIRALCAAAAVVVGVGSAAEAATSRCAYSDMYDLKGERIAYDFDLYFKEGQVGEPGNYIEAFGIYTRDVPIPMRMNAIFLPSDYCADITLSSQGEEWSVASSGWVSEFFATGINPDGAKYSLALDPWSPSESFVDLEYWDGIQTTWVLLSVDNIRPAPIPLPSAAVLLPVGVGALTVLRKRRRSA</sequence>
<evidence type="ECO:0000256" key="1">
    <source>
        <dbReference type="SAM" id="Phobius"/>
    </source>
</evidence>
<keyword evidence="1" id="KW-0812">Transmembrane</keyword>
<keyword evidence="1" id="KW-1133">Transmembrane helix</keyword>
<feature type="transmembrane region" description="Helical" evidence="1">
    <location>
        <begin position="177"/>
        <end position="196"/>
    </location>
</feature>
<name>A0A447IMX7_9RHOB</name>
<reference evidence="2 3" key="1">
    <citation type="submission" date="2018-12" db="EMBL/GenBank/DDBJ databases">
        <authorList>
            <person name="Criscuolo A."/>
        </authorList>
    </citation>
    <scope>NUCLEOTIDE SEQUENCE [LARGE SCALE GENOMIC DNA]</scope>
    <source>
        <strain evidence="2">ACIP1116241</strain>
    </source>
</reference>
<keyword evidence="1" id="KW-0472">Membrane</keyword>
<dbReference type="OrthoDB" id="7780522at2"/>
<keyword evidence="3" id="KW-1185">Reference proteome</keyword>
<organism evidence="2 3">
    <name type="scientific">Paracoccus haematequi</name>
    <dbReference type="NCBI Taxonomy" id="2491866"/>
    <lineage>
        <taxon>Bacteria</taxon>
        <taxon>Pseudomonadati</taxon>
        <taxon>Pseudomonadota</taxon>
        <taxon>Alphaproteobacteria</taxon>
        <taxon>Rhodobacterales</taxon>
        <taxon>Paracoccaceae</taxon>
        <taxon>Paracoccus</taxon>
    </lineage>
</organism>
<dbReference type="AlphaFoldDB" id="A0A447IMX7"/>
<proteinExistence type="predicted"/>
<evidence type="ECO:0008006" key="4">
    <source>
        <dbReference type="Google" id="ProtNLM"/>
    </source>
</evidence>
<accession>A0A447IMX7</accession>